<feature type="transmembrane region" description="Helical" evidence="10">
    <location>
        <begin position="265"/>
        <end position="284"/>
    </location>
</feature>
<feature type="transmembrane region" description="Helical" evidence="10">
    <location>
        <begin position="31"/>
        <end position="49"/>
    </location>
</feature>
<feature type="transmembrane region" description="Helical" evidence="10">
    <location>
        <begin position="55"/>
        <end position="72"/>
    </location>
</feature>
<evidence type="ECO:0000256" key="7">
    <source>
        <dbReference type="ARBA" id="ARBA00023065"/>
    </source>
</evidence>
<keyword evidence="10" id="KW-0997">Cell inner membrane</keyword>
<keyword evidence="5 10" id="KW-1133">Transmembrane helix</keyword>
<dbReference type="NCBIfam" id="TIGR00831">
    <property type="entry name" value="a_cpa1"/>
    <property type="match status" value="1"/>
</dbReference>
<organism evidence="12 13">
    <name type="scientific">Thermithiobacillus plumbiphilus</name>
    <dbReference type="NCBI Taxonomy" id="1729899"/>
    <lineage>
        <taxon>Bacteria</taxon>
        <taxon>Pseudomonadati</taxon>
        <taxon>Pseudomonadota</taxon>
        <taxon>Acidithiobacillia</taxon>
        <taxon>Acidithiobacillales</taxon>
        <taxon>Thermithiobacillaceae</taxon>
        <taxon>Thermithiobacillus</taxon>
    </lineage>
</organism>
<keyword evidence="2 10" id="KW-0813">Transport</keyword>
<dbReference type="PANTHER" id="PTHR10110">
    <property type="entry name" value="SODIUM/HYDROGEN EXCHANGER"/>
    <property type="match status" value="1"/>
</dbReference>
<dbReference type="InterPro" id="IPR006153">
    <property type="entry name" value="Cation/H_exchanger_TM"/>
</dbReference>
<dbReference type="Gene3D" id="6.10.140.1330">
    <property type="match status" value="1"/>
</dbReference>
<dbReference type="Pfam" id="PF00999">
    <property type="entry name" value="Na_H_Exchanger"/>
    <property type="match status" value="1"/>
</dbReference>
<keyword evidence="7 10" id="KW-0406">Ion transport</keyword>
<evidence type="ECO:0000256" key="8">
    <source>
        <dbReference type="ARBA" id="ARBA00023136"/>
    </source>
</evidence>
<dbReference type="PANTHER" id="PTHR10110:SF86">
    <property type="entry name" value="SODIUM_HYDROGEN EXCHANGER 7"/>
    <property type="match status" value="1"/>
</dbReference>
<proteinExistence type="inferred from homology"/>
<dbReference type="Proteomes" id="UP001446205">
    <property type="component" value="Unassembled WGS sequence"/>
</dbReference>
<feature type="transmembrane region" description="Helical" evidence="10">
    <location>
        <begin position="182"/>
        <end position="200"/>
    </location>
</feature>
<dbReference type="InterPro" id="IPR018422">
    <property type="entry name" value="Cation/H_exchanger_CPA1"/>
</dbReference>
<evidence type="ECO:0000259" key="11">
    <source>
        <dbReference type="Pfam" id="PF00999"/>
    </source>
</evidence>
<reference evidence="12 13" key="1">
    <citation type="submission" date="2024-04" db="EMBL/GenBank/DDBJ databases">
        <authorList>
            <person name="Abashina T."/>
            <person name="Shaikin A."/>
        </authorList>
    </citation>
    <scope>NUCLEOTIDE SEQUENCE [LARGE SCALE GENOMIC DNA]</scope>
    <source>
        <strain evidence="12 13">AAFK</strain>
    </source>
</reference>
<keyword evidence="6 10" id="KW-0915">Sodium</keyword>
<evidence type="ECO:0000256" key="3">
    <source>
        <dbReference type="ARBA" id="ARBA00022475"/>
    </source>
</evidence>
<evidence type="ECO:0000313" key="13">
    <source>
        <dbReference type="Proteomes" id="UP001446205"/>
    </source>
</evidence>
<evidence type="ECO:0000256" key="4">
    <source>
        <dbReference type="ARBA" id="ARBA00022692"/>
    </source>
</evidence>
<evidence type="ECO:0000256" key="5">
    <source>
        <dbReference type="ARBA" id="ARBA00022989"/>
    </source>
</evidence>
<sequence length="546" mass="59778">MIESLGFWTGLLAIVVLVSFVAERVRMPSPLLLVLIGVALSLVPNAPSVSLHPELVLQIVLPLLIYTSAVAIPWREFRANLRPILFLSIGLVIFTTFTVGWLAQFMVPEMAFATALVLGAVISPTDDVAAAAVVRKLPIPHRILHILEGESLLNDATALTLFPFALMGVISGSLSAWQVPTLLTATIIGGTAYGLLIGWISLKIRQKLRDTSLEITVSLITPFAAYLLPEHFGVTGIPAVAAAGLLVSAQSASRIPAATRLQVHALWRLVSFWLNGLLFLLLGLQLKGLLDALAGDALVDAIQLGLMFSLLVILLRFAWMFSVPYVTRLLLPAWYVHEPVPPRRQLFLLGYTGMRGAISMAAALAIPLTLPSGEAFPQRELIVFITYCVILVTLVGQGLLLPVLIKPLGIRADWIHERESEGRMILNARAELVRAGIAHLDALQRSGMPATLIEPLRQARYHYLKQLGHHLGGHADERLERVAVQDLEIHHEVLAAERQALLKMRHEGRISDSVLMQAERDLDLQEARLQEHALPFGEPEKGEGMP</sequence>
<comment type="subcellular location">
    <subcellularLocation>
        <location evidence="10">Cell inner membrane</location>
        <topology evidence="10">Multi-pass membrane protein</topology>
    </subcellularLocation>
    <subcellularLocation>
        <location evidence="1">Cell membrane</location>
        <topology evidence="1">Multi-pass membrane protein</topology>
    </subcellularLocation>
</comment>
<dbReference type="InterPro" id="IPR004705">
    <property type="entry name" value="Cation/H_exchanger_CPA1_bac"/>
</dbReference>
<keyword evidence="10" id="KW-0050">Antiport</keyword>
<name>A0ABU9D5M3_9PROT</name>
<evidence type="ECO:0000256" key="9">
    <source>
        <dbReference type="ARBA" id="ARBA00023201"/>
    </source>
</evidence>
<evidence type="ECO:0000256" key="6">
    <source>
        <dbReference type="ARBA" id="ARBA00023053"/>
    </source>
</evidence>
<feature type="transmembrane region" description="Helical" evidence="10">
    <location>
        <begin position="84"/>
        <end position="104"/>
    </location>
</feature>
<evidence type="ECO:0000256" key="10">
    <source>
        <dbReference type="RuleBase" id="RU366002"/>
    </source>
</evidence>
<keyword evidence="13" id="KW-1185">Reference proteome</keyword>
<comment type="function">
    <text evidence="10">Na(+)/H(+) antiporter that extrudes sodium in exchange for external protons.</text>
</comment>
<feature type="transmembrane region" description="Helical" evidence="10">
    <location>
        <begin position="346"/>
        <end position="370"/>
    </location>
</feature>
<keyword evidence="4 10" id="KW-0812">Transmembrane</keyword>
<evidence type="ECO:0000313" key="12">
    <source>
        <dbReference type="EMBL" id="MEK8088616.1"/>
    </source>
</evidence>
<accession>A0ABU9D5M3</accession>
<feature type="transmembrane region" description="Helical" evidence="10">
    <location>
        <begin position="382"/>
        <end position="405"/>
    </location>
</feature>
<feature type="domain" description="Cation/H+ exchanger transmembrane" evidence="11">
    <location>
        <begin position="13"/>
        <end position="404"/>
    </location>
</feature>
<keyword evidence="9 10" id="KW-0739">Sodium transport</keyword>
<comment type="caution">
    <text evidence="12">The sequence shown here is derived from an EMBL/GenBank/DDBJ whole genome shotgun (WGS) entry which is preliminary data.</text>
</comment>
<evidence type="ECO:0000256" key="1">
    <source>
        <dbReference type="ARBA" id="ARBA00004651"/>
    </source>
</evidence>
<keyword evidence="8 10" id="KW-0472">Membrane</keyword>
<keyword evidence="3" id="KW-1003">Cell membrane</keyword>
<feature type="transmembrane region" description="Helical" evidence="10">
    <location>
        <begin position="304"/>
        <end position="326"/>
    </location>
</feature>
<dbReference type="RefSeq" id="WP_341369682.1">
    <property type="nucleotide sequence ID" value="NZ_JBBPCO010000002.1"/>
</dbReference>
<protein>
    <submittedName>
        <fullName evidence="12">Na+/H+ antiporter</fullName>
    </submittedName>
</protein>
<comment type="caution">
    <text evidence="10">Lacks conserved residue(s) required for the propagation of feature annotation.</text>
</comment>
<dbReference type="EMBL" id="JBBPCO010000002">
    <property type="protein sequence ID" value="MEK8088616.1"/>
    <property type="molecule type" value="Genomic_DNA"/>
</dbReference>
<gene>
    <name evidence="12" type="ORF">WOB96_02450</name>
</gene>
<comment type="similarity">
    <text evidence="10">Belongs to the monovalent cation:proton antiporter 1 (CPA1) transporter (TC 2.A.36) family.</text>
</comment>
<evidence type="ECO:0000256" key="2">
    <source>
        <dbReference type="ARBA" id="ARBA00022448"/>
    </source>
</evidence>
<feature type="transmembrane region" description="Helical" evidence="10">
    <location>
        <begin position="6"/>
        <end position="22"/>
    </location>
</feature>